<name>A0AAE3XBR1_9DEIO</name>
<gene>
    <name evidence="4" type="ORF">J2Y00_000639</name>
</gene>
<proteinExistence type="predicted"/>
<dbReference type="InterPro" id="IPR036812">
    <property type="entry name" value="NAD(P)_OxRdtase_dom_sf"/>
</dbReference>
<dbReference type="Gene3D" id="3.20.20.100">
    <property type="entry name" value="NADP-dependent oxidoreductase domain"/>
    <property type="match status" value="1"/>
</dbReference>
<feature type="compositionally biased region" description="Polar residues" evidence="2">
    <location>
        <begin position="23"/>
        <end position="40"/>
    </location>
</feature>
<evidence type="ECO:0000313" key="5">
    <source>
        <dbReference type="Proteomes" id="UP001185331"/>
    </source>
</evidence>
<comment type="caution">
    <text evidence="4">The sequence shown here is derived from an EMBL/GenBank/DDBJ whole genome shotgun (WGS) entry which is preliminary data.</text>
</comment>
<feature type="domain" description="NADP-dependent oxidoreductase" evidence="3">
    <location>
        <begin position="51"/>
        <end position="313"/>
    </location>
</feature>
<dbReference type="PRINTS" id="PR00069">
    <property type="entry name" value="ALDKETRDTASE"/>
</dbReference>
<dbReference type="InterPro" id="IPR020471">
    <property type="entry name" value="AKR"/>
</dbReference>
<reference evidence="4" key="1">
    <citation type="submission" date="2023-07" db="EMBL/GenBank/DDBJ databases">
        <title>Sorghum-associated microbial communities from plants grown in Nebraska, USA.</title>
        <authorList>
            <person name="Schachtman D."/>
        </authorList>
    </citation>
    <scope>NUCLEOTIDE SEQUENCE</scope>
    <source>
        <strain evidence="4">BE330</strain>
    </source>
</reference>
<evidence type="ECO:0000313" key="4">
    <source>
        <dbReference type="EMBL" id="MDR6217090.1"/>
    </source>
</evidence>
<dbReference type="InterPro" id="IPR050791">
    <property type="entry name" value="Aldo-Keto_reductase"/>
</dbReference>
<evidence type="ECO:0000259" key="3">
    <source>
        <dbReference type="Pfam" id="PF00248"/>
    </source>
</evidence>
<dbReference type="Proteomes" id="UP001185331">
    <property type="component" value="Unassembled WGS sequence"/>
</dbReference>
<accession>A0AAE3XBR1</accession>
<dbReference type="GO" id="GO:0005737">
    <property type="term" value="C:cytoplasm"/>
    <property type="evidence" value="ECO:0007669"/>
    <property type="project" value="TreeGrafter"/>
</dbReference>
<dbReference type="PANTHER" id="PTHR43625">
    <property type="entry name" value="AFLATOXIN B1 ALDEHYDE REDUCTASE"/>
    <property type="match status" value="1"/>
</dbReference>
<dbReference type="GO" id="GO:0016491">
    <property type="term" value="F:oxidoreductase activity"/>
    <property type="evidence" value="ECO:0007669"/>
    <property type="project" value="UniProtKB-KW"/>
</dbReference>
<evidence type="ECO:0000256" key="1">
    <source>
        <dbReference type="ARBA" id="ARBA00023002"/>
    </source>
</evidence>
<dbReference type="CDD" id="cd19088">
    <property type="entry name" value="AKR_AKR13B1"/>
    <property type="match status" value="1"/>
</dbReference>
<feature type="region of interest" description="Disordered" evidence="2">
    <location>
        <begin position="1"/>
        <end position="41"/>
    </location>
</feature>
<dbReference type="InterPro" id="IPR023210">
    <property type="entry name" value="NADP_OxRdtase_dom"/>
</dbReference>
<dbReference type="AlphaFoldDB" id="A0AAE3XBR1"/>
<sequence length="323" mass="35411">MTSSSLEETATRPGGHAAHNASLEGTTMTDTTPNAAQSGTFEIGGDLTVTRLGFGAMRVTGDGVWGDPADREGALTTLRRLPELGVNLIDTADSYGPAVSEELIREALHPYDTVVIATKGGLTRTGPNVWIPVGRPEYLKQQAHLSRRRLGVDRIDLWQLHRIDPNVPRDEQFGAIRELMDEGVIRHAGLSEVTVEEIEAARNVFPVATVQNLYNLANRKSEDVLDYCQQEHIGFIPWYPLAAGNLAREGSVLTEIAARLGATPSQVALAWVLRRSPVMLPIPGTGKVRHLEENVAAARLTLTDEDFRALDEVGRQEWEKQQN</sequence>
<evidence type="ECO:0000256" key="2">
    <source>
        <dbReference type="SAM" id="MobiDB-lite"/>
    </source>
</evidence>
<dbReference type="SUPFAM" id="SSF51430">
    <property type="entry name" value="NAD(P)-linked oxidoreductase"/>
    <property type="match status" value="1"/>
</dbReference>
<organism evidence="4 5">
    <name type="scientific">Deinococcus soli</name>
    <name type="common">ex Cha et al. 2016</name>
    <dbReference type="NCBI Taxonomy" id="1309411"/>
    <lineage>
        <taxon>Bacteria</taxon>
        <taxon>Thermotogati</taxon>
        <taxon>Deinococcota</taxon>
        <taxon>Deinococci</taxon>
        <taxon>Deinococcales</taxon>
        <taxon>Deinococcaceae</taxon>
        <taxon>Deinococcus</taxon>
    </lineage>
</organism>
<dbReference type="Pfam" id="PF00248">
    <property type="entry name" value="Aldo_ket_red"/>
    <property type="match status" value="1"/>
</dbReference>
<protein>
    <submittedName>
        <fullName evidence="4">Aryl-alcohol dehydrogenase-like predicted oxidoreductase</fullName>
    </submittedName>
</protein>
<keyword evidence="1" id="KW-0560">Oxidoreductase</keyword>
<dbReference type="EMBL" id="JAVDQK010000001">
    <property type="protein sequence ID" value="MDR6217090.1"/>
    <property type="molecule type" value="Genomic_DNA"/>
</dbReference>
<dbReference type="PANTHER" id="PTHR43625:SF40">
    <property type="entry name" value="ALDO-KETO REDUCTASE YAKC [NADP(+)]"/>
    <property type="match status" value="1"/>
</dbReference>